<keyword evidence="3" id="KW-1185">Reference proteome</keyword>
<organism evidence="2 3">
    <name type="scientific">Dreissena polymorpha</name>
    <name type="common">Zebra mussel</name>
    <name type="synonym">Mytilus polymorpha</name>
    <dbReference type="NCBI Taxonomy" id="45954"/>
    <lineage>
        <taxon>Eukaryota</taxon>
        <taxon>Metazoa</taxon>
        <taxon>Spiralia</taxon>
        <taxon>Lophotrochozoa</taxon>
        <taxon>Mollusca</taxon>
        <taxon>Bivalvia</taxon>
        <taxon>Autobranchia</taxon>
        <taxon>Heteroconchia</taxon>
        <taxon>Euheterodonta</taxon>
        <taxon>Imparidentia</taxon>
        <taxon>Neoheterodontei</taxon>
        <taxon>Myida</taxon>
        <taxon>Dreissenoidea</taxon>
        <taxon>Dreissenidae</taxon>
        <taxon>Dreissena</taxon>
    </lineage>
</organism>
<feature type="compositionally biased region" description="Low complexity" evidence="1">
    <location>
        <begin position="1"/>
        <end position="30"/>
    </location>
</feature>
<gene>
    <name evidence="2" type="ORF">DPMN_137443</name>
</gene>
<comment type="caution">
    <text evidence="2">The sequence shown here is derived from an EMBL/GenBank/DDBJ whole genome shotgun (WGS) entry which is preliminary data.</text>
</comment>
<evidence type="ECO:0000313" key="3">
    <source>
        <dbReference type="Proteomes" id="UP000828390"/>
    </source>
</evidence>
<sequence length="53" mass="5509">MPVTPEAAAATSSDTTSDTDTSTETDATTDTNKKPIHVTLGRLQADASHPRVP</sequence>
<protein>
    <submittedName>
        <fullName evidence="2">Uncharacterized protein</fullName>
    </submittedName>
</protein>
<dbReference type="Proteomes" id="UP000828390">
    <property type="component" value="Unassembled WGS sequence"/>
</dbReference>
<feature type="region of interest" description="Disordered" evidence="1">
    <location>
        <begin position="1"/>
        <end position="53"/>
    </location>
</feature>
<proteinExistence type="predicted"/>
<evidence type="ECO:0000313" key="2">
    <source>
        <dbReference type="EMBL" id="KAH3809080.1"/>
    </source>
</evidence>
<name>A0A9D4G1U4_DREPO</name>
<reference evidence="2" key="2">
    <citation type="submission" date="2020-11" db="EMBL/GenBank/DDBJ databases">
        <authorList>
            <person name="McCartney M.A."/>
            <person name="Auch B."/>
            <person name="Kono T."/>
            <person name="Mallez S."/>
            <person name="Becker A."/>
            <person name="Gohl D.M."/>
            <person name="Silverstein K.A.T."/>
            <person name="Koren S."/>
            <person name="Bechman K.B."/>
            <person name="Herman A."/>
            <person name="Abrahante J.E."/>
            <person name="Garbe J."/>
        </authorList>
    </citation>
    <scope>NUCLEOTIDE SEQUENCE</scope>
    <source>
        <strain evidence="2">Duluth1</strain>
        <tissue evidence="2">Whole animal</tissue>
    </source>
</reference>
<dbReference type="EMBL" id="JAIWYP010000006">
    <property type="protein sequence ID" value="KAH3809080.1"/>
    <property type="molecule type" value="Genomic_DNA"/>
</dbReference>
<accession>A0A9D4G1U4</accession>
<evidence type="ECO:0000256" key="1">
    <source>
        <dbReference type="SAM" id="MobiDB-lite"/>
    </source>
</evidence>
<reference evidence="2" key="1">
    <citation type="journal article" date="2019" name="bioRxiv">
        <title>The Genome of the Zebra Mussel, Dreissena polymorpha: A Resource for Invasive Species Research.</title>
        <authorList>
            <person name="McCartney M.A."/>
            <person name="Auch B."/>
            <person name="Kono T."/>
            <person name="Mallez S."/>
            <person name="Zhang Y."/>
            <person name="Obille A."/>
            <person name="Becker A."/>
            <person name="Abrahante J.E."/>
            <person name="Garbe J."/>
            <person name="Badalamenti J.P."/>
            <person name="Herman A."/>
            <person name="Mangelson H."/>
            <person name="Liachko I."/>
            <person name="Sullivan S."/>
            <person name="Sone E.D."/>
            <person name="Koren S."/>
            <person name="Silverstein K.A.T."/>
            <person name="Beckman K.B."/>
            <person name="Gohl D.M."/>
        </authorList>
    </citation>
    <scope>NUCLEOTIDE SEQUENCE</scope>
    <source>
        <strain evidence="2">Duluth1</strain>
        <tissue evidence="2">Whole animal</tissue>
    </source>
</reference>
<dbReference type="AlphaFoldDB" id="A0A9D4G1U4"/>